<accession>A0ABQ6MKE6</accession>
<proteinExistence type="predicted"/>
<dbReference type="PANTHER" id="PTHR11773">
    <property type="entry name" value="GLYCINE DEHYDROGENASE, DECARBOXYLATING"/>
    <property type="match status" value="1"/>
</dbReference>
<dbReference type="InterPro" id="IPR049316">
    <property type="entry name" value="GDC-P_C"/>
</dbReference>
<dbReference type="Proteomes" id="UP001165060">
    <property type="component" value="Unassembled WGS sequence"/>
</dbReference>
<dbReference type="Gene3D" id="3.40.640.10">
    <property type="entry name" value="Type I PLP-dependent aspartate aminotransferase-like (Major domain)"/>
    <property type="match status" value="1"/>
</dbReference>
<protein>
    <recommendedName>
        <fullName evidence="1">glycine dehydrogenase (aminomethyl-transferring)</fullName>
        <ecNumber evidence="1">1.4.4.2</ecNumber>
    </recommendedName>
</protein>
<dbReference type="InterPro" id="IPR015422">
    <property type="entry name" value="PyrdxlP-dep_Trfase_small"/>
</dbReference>
<comment type="catalytic activity">
    <reaction evidence="4">
        <text>N(6)-[(R)-lipoyl]-L-lysyl-[glycine-cleavage complex H protein] + glycine + H(+) = N(6)-[(R)-S(8)-aminomethyldihydrolipoyl]-L-lysyl-[glycine-cleavage complex H protein] + CO2</text>
        <dbReference type="Rhea" id="RHEA:24304"/>
        <dbReference type="Rhea" id="RHEA-COMP:10494"/>
        <dbReference type="Rhea" id="RHEA-COMP:10495"/>
        <dbReference type="ChEBI" id="CHEBI:15378"/>
        <dbReference type="ChEBI" id="CHEBI:16526"/>
        <dbReference type="ChEBI" id="CHEBI:57305"/>
        <dbReference type="ChEBI" id="CHEBI:83099"/>
        <dbReference type="ChEBI" id="CHEBI:83143"/>
        <dbReference type="EC" id="1.4.4.2"/>
    </reaction>
</comment>
<keyword evidence="7" id="KW-1185">Reference proteome</keyword>
<sequence>PPPPPTLQNSPGAIGADVCHLNLHKTFCIPHGGGGPGVGSIGVAAHLAPFLPGHCIDALASSDLCGNKDSSITVAKNHGAIAAAPFGSASILPITWMYIKMMGPEGLRRATEHAILNANYMAQRLDGAYDILFRGKNGQCAHEFIMDLGPLKASTGVTEEDVAKRLQDYGFHSPTMSWPVSGALMVEPTESEDLAELNRFCDAMLAIRAEIEEIGLGKISLENSPLRNAPHTLNAIMADEWDRPYSRNAAAFPAPWCRNNKFWPTVGRVDNVHGDRNLICTCPPISAYEEEISKVA</sequence>
<feature type="non-terminal residue" evidence="6">
    <location>
        <position position="1"/>
    </location>
</feature>
<evidence type="ECO:0000256" key="4">
    <source>
        <dbReference type="ARBA" id="ARBA00049026"/>
    </source>
</evidence>
<dbReference type="InterPro" id="IPR020581">
    <property type="entry name" value="GDC_P"/>
</dbReference>
<feature type="domain" description="Glycine dehydrogenase C-terminal" evidence="5">
    <location>
        <begin position="110"/>
        <end position="231"/>
    </location>
</feature>
<keyword evidence="3" id="KW-0560">Oxidoreductase</keyword>
<evidence type="ECO:0000313" key="7">
    <source>
        <dbReference type="Proteomes" id="UP001165060"/>
    </source>
</evidence>
<name>A0ABQ6MKE6_9STRA</name>
<dbReference type="Gene3D" id="3.90.1150.10">
    <property type="entry name" value="Aspartate Aminotransferase, domain 1"/>
    <property type="match status" value="1"/>
</dbReference>
<evidence type="ECO:0000256" key="1">
    <source>
        <dbReference type="ARBA" id="ARBA00012134"/>
    </source>
</evidence>
<evidence type="ECO:0000259" key="5">
    <source>
        <dbReference type="Pfam" id="PF21478"/>
    </source>
</evidence>
<gene>
    <name evidence="6" type="ORF">TeGR_g10260</name>
</gene>
<comment type="caution">
    <text evidence="6">The sequence shown here is derived from an EMBL/GenBank/DDBJ whole genome shotgun (WGS) entry which is preliminary data.</text>
</comment>
<evidence type="ECO:0000256" key="3">
    <source>
        <dbReference type="ARBA" id="ARBA00023002"/>
    </source>
</evidence>
<dbReference type="SUPFAM" id="SSF53383">
    <property type="entry name" value="PLP-dependent transferases"/>
    <property type="match status" value="1"/>
</dbReference>
<dbReference type="PANTHER" id="PTHR11773:SF1">
    <property type="entry name" value="GLYCINE DEHYDROGENASE (DECARBOXYLATING), MITOCHONDRIAL"/>
    <property type="match status" value="1"/>
</dbReference>
<evidence type="ECO:0000256" key="2">
    <source>
        <dbReference type="ARBA" id="ARBA00022898"/>
    </source>
</evidence>
<dbReference type="InterPro" id="IPR015421">
    <property type="entry name" value="PyrdxlP-dep_Trfase_major"/>
</dbReference>
<evidence type="ECO:0000313" key="6">
    <source>
        <dbReference type="EMBL" id="GMI27550.1"/>
    </source>
</evidence>
<organism evidence="6 7">
    <name type="scientific">Tetraparma gracilis</name>
    <dbReference type="NCBI Taxonomy" id="2962635"/>
    <lineage>
        <taxon>Eukaryota</taxon>
        <taxon>Sar</taxon>
        <taxon>Stramenopiles</taxon>
        <taxon>Ochrophyta</taxon>
        <taxon>Bolidophyceae</taxon>
        <taxon>Parmales</taxon>
        <taxon>Triparmaceae</taxon>
        <taxon>Tetraparma</taxon>
    </lineage>
</organism>
<reference evidence="6 7" key="1">
    <citation type="journal article" date="2023" name="Commun. Biol.">
        <title>Genome analysis of Parmales, the sister group of diatoms, reveals the evolutionary specialization of diatoms from phago-mixotrophs to photoautotrophs.</title>
        <authorList>
            <person name="Ban H."/>
            <person name="Sato S."/>
            <person name="Yoshikawa S."/>
            <person name="Yamada K."/>
            <person name="Nakamura Y."/>
            <person name="Ichinomiya M."/>
            <person name="Sato N."/>
            <person name="Blanc-Mathieu R."/>
            <person name="Endo H."/>
            <person name="Kuwata A."/>
            <person name="Ogata H."/>
        </authorList>
    </citation>
    <scope>NUCLEOTIDE SEQUENCE [LARGE SCALE GENOMIC DNA]</scope>
</reference>
<dbReference type="InterPro" id="IPR015424">
    <property type="entry name" value="PyrdxlP-dep_Trfase"/>
</dbReference>
<keyword evidence="2" id="KW-0663">Pyridoxal phosphate</keyword>
<dbReference type="EMBL" id="BRYB01002922">
    <property type="protein sequence ID" value="GMI27550.1"/>
    <property type="molecule type" value="Genomic_DNA"/>
</dbReference>
<dbReference type="Pfam" id="PF21478">
    <property type="entry name" value="GcvP2_C"/>
    <property type="match status" value="1"/>
</dbReference>
<dbReference type="EC" id="1.4.4.2" evidence="1"/>